<evidence type="ECO:0000256" key="1">
    <source>
        <dbReference type="ARBA" id="ARBA00000971"/>
    </source>
</evidence>
<dbReference type="InterPro" id="IPR027304">
    <property type="entry name" value="Trigger_fact/SurA_dom_sf"/>
</dbReference>
<dbReference type="Gene3D" id="3.10.50.40">
    <property type="match status" value="1"/>
</dbReference>
<evidence type="ECO:0000256" key="11">
    <source>
        <dbReference type="SAM" id="SignalP"/>
    </source>
</evidence>
<dbReference type="EMBL" id="CP000885">
    <property type="protein sequence ID" value="ABX40591.1"/>
    <property type="molecule type" value="Genomic_DNA"/>
</dbReference>
<proteinExistence type="inferred from homology"/>
<keyword evidence="5 10" id="KW-0697">Rotamase</keyword>
<dbReference type="SUPFAM" id="SSF109998">
    <property type="entry name" value="Triger factor/SurA peptide-binding domain-like"/>
    <property type="match status" value="1"/>
</dbReference>
<dbReference type="HOGENOM" id="CLU_033058_1_2_9"/>
<accession>A9KRW0</accession>
<dbReference type="OrthoDB" id="9767721at2"/>
<dbReference type="SUPFAM" id="SSF54534">
    <property type="entry name" value="FKBP-like"/>
    <property type="match status" value="1"/>
</dbReference>
<dbReference type="GO" id="GO:0051301">
    <property type="term" value="P:cell division"/>
    <property type="evidence" value="ECO:0007669"/>
    <property type="project" value="UniProtKB-KW"/>
</dbReference>
<evidence type="ECO:0000313" key="13">
    <source>
        <dbReference type="EMBL" id="ABX40591.1"/>
    </source>
</evidence>
<keyword evidence="7 10" id="KW-0413">Isomerase</keyword>
<comment type="subcellular location">
    <subcellularLocation>
        <location evidence="2">Cytoplasm</location>
    </subcellularLocation>
</comment>
<gene>
    <name evidence="13" type="ordered locus">Cphy_0204</name>
</gene>
<dbReference type="NCBIfam" id="TIGR00115">
    <property type="entry name" value="tig"/>
    <property type="match status" value="1"/>
</dbReference>
<comment type="catalytic activity">
    <reaction evidence="1 10">
        <text>[protein]-peptidylproline (omega=180) = [protein]-peptidylproline (omega=0)</text>
        <dbReference type="Rhea" id="RHEA:16237"/>
        <dbReference type="Rhea" id="RHEA-COMP:10747"/>
        <dbReference type="Rhea" id="RHEA-COMP:10748"/>
        <dbReference type="ChEBI" id="CHEBI:83833"/>
        <dbReference type="ChEBI" id="CHEBI:83834"/>
        <dbReference type="EC" id="5.2.1.8"/>
    </reaction>
</comment>
<evidence type="ECO:0000256" key="6">
    <source>
        <dbReference type="ARBA" id="ARBA00023186"/>
    </source>
</evidence>
<evidence type="ECO:0000256" key="2">
    <source>
        <dbReference type="ARBA" id="ARBA00004496"/>
    </source>
</evidence>
<dbReference type="eggNOG" id="COG0544">
    <property type="taxonomic scope" value="Bacteria"/>
</dbReference>
<comment type="function">
    <text evidence="9">Involved in protein export. Acts as a chaperone by maintaining the newly synthesized protein in an open conformation. Functions as a peptidyl-prolyl cis-trans isomerase.</text>
</comment>
<protein>
    <recommendedName>
        <fullName evidence="10">peptidylprolyl isomerase</fullName>
        <ecNumber evidence="10">5.2.1.8</ecNumber>
    </recommendedName>
</protein>
<evidence type="ECO:0000256" key="10">
    <source>
        <dbReference type="PROSITE-ProRule" id="PRU00277"/>
    </source>
</evidence>
<evidence type="ECO:0000256" key="3">
    <source>
        <dbReference type="ARBA" id="ARBA00005464"/>
    </source>
</evidence>
<dbReference type="GO" id="GO:0015031">
    <property type="term" value="P:protein transport"/>
    <property type="evidence" value="ECO:0007669"/>
    <property type="project" value="InterPro"/>
</dbReference>
<keyword evidence="6" id="KW-0143">Chaperone</keyword>
<dbReference type="InterPro" id="IPR037041">
    <property type="entry name" value="Trigger_fac_C_sf"/>
</dbReference>
<dbReference type="Proteomes" id="UP000000370">
    <property type="component" value="Chromosome"/>
</dbReference>
<name>A9KRW0_LACP7</name>
<feature type="chain" id="PRO_5038418992" description="peptidylprolyl isomerase" evidence="11">
    <location>
        <begin position="21"/>
        <end position="346"/>
    </location>
</feature>
<dbReference type="Gene3D" id="1.10.3120.10">
    <property type="entry name" value="Trigger factor, C-terminal domain"/>
    <property type="match status" value="1"/>
</dbReference>
<keyword evidence="14" id="KW-1185">Reference proteome</keyword>
<dbReference type="InterPro" id="IPR008880">
    <property type="entry name" value="Trigger_fac_C"/>
</dbReference>
<dbReference type="AlphaFoldDB" id="A9KRW0"/>
<dbReference type="RefSeq" id="WP_012198234.1">
    <property type="nucleotide sequence ID" value="NC_010001.1"/>
</dbReference>
<evidence type="ECO:0000256" key="5">
    <source>
        <dbReference type="ARBA" id="ARBA00023110"/>
    </source>
</evidence>
<dbReference type="InterPro" id="IPR046357">
    <property type="entry name" value="PPIase_dom_sf"/>
</dbReference>
<dbReference type="InterPro" id="IPR005215">
    <property type="entry name" value="Trig_fac"/>
</dbReference>
<evidence type="ECO:0000256" key="4">
    <source>
        <dbReference type="ARBA" id="ARBA00022618"/>
    </source>
</evidence>
<dbReference type="EC" id="5.2.1.8" evidence="10"/>
<sequence precursor="true">MKKKALLLGLCGCLMLSVVACSKKSSGGVDVTLGQYKGIEVTVEPVEITEEQVNQQLDNFNKQKGKDVKITDRTDVRNGDTVNIDYVGKVDGKEFDGGKGEGYNLEIGSNSFIDGFESGLIGKNVGETADVPVTFPNPYDSNPDLAGKDAVFTVTVNYLTDGNKEPLTDEVVKQNSDYETIDAYKDYIKTALTESAEQQAQTQKEIDIIQKAIDNTTFKNLEQKEYDAEETDMRAYYTSVASQYGVDLKTYILYFFGMSEEQFNTEIKKAAEFNVKQRLMLDEVVKTEKLDITDEEYTDKVTEYTEQNNYKTVEEFEEAYKGKENVKIALLREKALDFVINAAVVK</sequence>
<dbReference type="GO" id="GO:0006457">
    <property type="term" value="P:protein folding"/>
    <property type="evidence" value="ECO:0007669"/>
    <property type="project" value="InterPro"/>
</dbReference>
<reference evidence="14" key="1">
    <citation type="submission" date="2007-11" db="EMBL/GenBank/DDBJ databases">
        <title>Complete genome sequence of Clostridium phytofermentans ISDg.</title>
        <authorList>
            <person name="Leschine S.B."/>
            <person name="Warnick T.A."/>
            <person name="Blanchard J.L."/>
            <person name="Schnell D.J."/>
            <person name="Petit E.L."/>
            <person name="LaTouf W.G."/>
            <person name="Copeland A."/>
            <person name="Lucas S."/>
            <person name="Lapidus A."/>
            <person name="Barry K."/>
            <person name="Glavina del Rio T."/>
            <person name="Dalin E."/>
            <person name="Tice H."/>
            <person name="Pitluck S."/>
            <person name="Kiss H."/>
            <person name="Brettin T."/>
            <person name="Bruce D."/>
            <person name="Detter J.C."/>
            <person name="Han C."/>
            <person name="Kuske C."/>
            <person name="Schmutz J."/>
            <person name="Larimer F."/>
            <person name="Land M."/>
            <person name="Hauser L."/>
            <person name="Kyrpides N."/>
            <person name="Kim E.A."/>
            <person name="Richardson P."/>
        </authorList>
    </citation>
    <scope>NUCLEOTIDE SEQUENCE [LARGE SCALE GENOMIC DNA]</scope>
    <source>
        <strain evidence="14">ATCC 700394 / DSM 18823 / ISDg</strain>
    </source>
</reference>
<feature type="domain" description="PPIase FKBP-type" evidence="12">
    <location>
        <begin position="79"/>
        <end position="162"/>
    </location>
</feature>
<dbReference type="KEGG" id="cpy:Cphy_0204"/>
<keyword evidence="11" id="KW-0732">Signal</keyword>
<organism evidence="13 14">
    <name type="scientific">Lachnoclostridium phytofermentans (strain ATCC 700394 / DSM 18823 / ISDg)</name>
    <name type="common">Clostridium phytofermentans</name>
    <dbReference type="NCBI Taxonomy" id="357809"/>
    <lineage>
        <taxon>Bacteria</taxon>
        <taxon>Bacillati</taxon>
        <taxon>Bacillota</taxon>
        <taxon>Clostridia</taxon>
        <taxon>Lachnospirales</taxon>
        <taxon>Lachnospiraceae</taxon>
    </lineage>
</organism>
<evidence type="ECO:0000313" key="14">
    <source>
        <dbReference type="Proteomes" id="UP000000370"/>
    </source>
</evidence>
<feature type="signal peptide" evidence="11">
    <location>
        <begin position="1"/>
        <end position="20"/>
    </location>
</feature>
<keyword evidence="8" id="KW-0131">Cell cycle</keyword>
<evidence type="ECO:0000259" key="12">
    <source>
        <dbReference type="PROSITE" id="PS50059"/>
    </source>
</evidence>
<dbReference type="Pfam" id="PF05698">
    <property type="entry name" value="Trigger_C"/>
    <property type="match status" value="1"/>
</dbReference>
<dbReference type="PROSITE" id="PS50059">
    <property type="entry name" value="FKBP_PPIASE"/>
    <property type="match status" value="1"/>
</dbReference>
<dbReference type="GO" id="GO:0003755">
    <property type="term" value="F:peptidyl-prolyl cis-trans isomerase activity"/>
    <property type="evidence" value="ECO:0007669"/>
    <property type="project" value="UniProtKB-KW"/>
</dbReference>
<evidence type="ECO:0000256" key="8">
    <source>
        <dbReference type="ARBA" id="ARBA00023306"/>
    </source>
</evidence>
<evidence type="ECO:0000256" key="9">
    <source>
        <dbReference type="ARBA" id="ARBA00024849"/>
    </source>
</evidence>
<dbReference type="InterPro" id="IPR001179">
    <property type="entry name" value="PPIase_FKBP_dom"/>
</dbReference>
<dbReference type="FunFam" id="3.10.50.40:FF:000001">
    <property type="entry name" value="Trigger factor"/>
    <property type="match status" value="1"/>
</dbReference>
<dbReference type="GO" id="GO:0005737">
    <property type="term" value="C:cytoplasm"/>
    <property type="evidence" value="ECO:0007669"/>
    <property type="project" value="UniProtKB-SubCell"/>
</dbReference>
<dbReference type="STRING" id="357809.Cphy_0204"/>
<keyword evidence="4" id="KW-0132">Cell division</keyword>
<dbReference type="PROSITE" id="PS51257">
    <property type="entry name" value="PROKAR_LIPOPROTEIN"/>
    <property type="match status" value="1"/>
</dbReference>
<dbReference type="Pfam" id="PF00254">
    <property type="entry name" value="FKBP_C"/>
    <property type="match status" value="1"/>
</dbReference>
<comment type="similarity">
    <text evidence="3">Belongs to the FKBP-type PPIase family. Tig subfamily.</text>
</comment>
<evidence type="ECO:0000256" key="7">
    <source>
        <dbReference type="ARBA" id="ARBA00023235"/>
    </source>
</evidence>